<protein>
    <submittedName>
        <fullName evidence="9">MgtC/SapB transporter</fullName>
    </submittedName>
</protein>
<evidence type="ECO:0000313" key="10">
    <source>
        <dbReference type="Proteomes" id="UP000006546"/>
    </source>
</evidence>
<gene>
    <name evidence="9" type="ordered locus">Trebr_0314</name>
</gene>
<feature type="transmembrane region" description="Helical" evidence="7">
    <location>
        <begin position="109"/>
        <end position="142"/>
    </location>
</feature>
<comment type="subcellular location">
    <subcellularLocation>
        <location evidence="1">Cell membrane</location>
        <topology evidence="1">Multi-pass membrane protein</topology>
    </subcellularLocation>
</comment>
<evidence type="ECO:0000256" key="4">
    <source>
        <dbReference type="ARBA" id="ARBA00022692"/>
    </source>
</evidence>
<keyword evidence="6 7" id="KW-0472">Membrane</keyword>
<name>F4LMX5_TREBD</name>
<dbReference type="PRINTS" id="PR01837">
    <property type="entry name" value="MGTCSAPBPROT"/>
</dbReference>
<dbReference type="OrthoDB" id="9811198at2"/>
<proteinExistence type="inferred from homology"/>
<evidence type="ECO:0000313" key="9">
    <source>
        <dbReference type="EMBL" id="AEE15761.1"/>
    </source>
</evidence>
<dbReference type="InterPro" id="IPR003416">
    <property type="entry name" value="MgtC/SapB/SrpB/YhiD_fam"/>
</dbReference>
<feature type="domain" description="MgtC/SapB/SrpB/YhiD N-terminal" evidence="8">
    <location>
        <begin position="23"/>
        <end position="148"/>
    </location>
</feature>
<feature type="transmembrane region" description="Helical" evidence="7">
    <location>
        <begin position="46"/>
        <end position="65"/>
    </location>
</feature>
<comment type="similarity">
    <text evidence="2">Belongs to the MgtC/SapB family.</text>
</comment>
<feature type="transmembrane region" description="Helical" evidence="7">
    <location>
        <begin position="13"/>
        <end position="34"/>
    </location>
</feature>
<keyword evidence="4 7" id="KW-0812">Transmembrane</keyword>
<dbReference type="PANTHER" id="PTHR33778:SF1">
    <property type="entry name" value="MAGNESIUM TRANSPORTER YHID-RELATED"/>
    <property type="match status" value="1"/>
</dbReference>
<dbReference type="Proteomes" id="UP000006546">
    <property type="component" value="Chromosome"/>
</dbReference>
<dbReference type="EMBL" id="CP002696">
    <property type="protein sequence ID" value="AEE15761.1"/>
    <property type="molecule type" value="Genomic_DNA"/>
</dbReference>
<organism evidence="9 10">
    <name type="scientific">Treponema brennaborense (strain DSM 12168 / CIP 105900 / DD5/3)</name>
    <dbReference type="NCBI Taxonomy" id="906968"/>
    <lineage>
        <taxon>Bacteria</taxon>
        <taxon>Pseudomonadati</taxon>
        <taxon>Spirochaetota</taxon>
        <taxon>Spirochaetia</taxon>
        <taxon>Spirochaetales</taxon>
        <taxon>Treponemataceae</taxon>
        <taxon>Treponema</taxon>
    </lineage>
</organism>
<feature type="transmembrane region" description="Helical" evidence="7">
    <location>
        <begin position="77"/>
        <end position="97"/>
    </location>
</feature>
<evidence type="ECO:0000256" key="5">
    <source>
        <dbReference type="ARBA" id="ARBA00022989"/>
    </source>
</evidence>
<dbReference type="KEGG" id="tbe:Trebr_0314"/>
<evidence type="ECO:0000256" key="6">
    <source>
        <dbReference type="ARBA" id="ARBA00023136"/>
    </source>
</evidence>
<sequence length="232" mass="24894">MNDVWTELTGSGLEWYVCLFRVVLSFFAGCILGLERKFRMQFVGMRTLILICVSSSVLMMLSVYMSRLAGSAGGDPARLASQVVSGIGFLGGGAILRQGFNVKGLTSAAIIWTAAALGLALGAGFVLPAGIALTVCVISLVFIEKVEDKLFPTEQLKNLRISYANGTPDEARVRKIATESGIVVSGLKGASSNRAGRIDLVFSVRVPKYVDFCTMAKRLKEDPAVTEIFLND</sequence>
<keyword evidence="10" id="KW-1185">Reference proteome</keyword>
<dbReference type="STRING" id="906968.Trebr_0314"/>
<dbReference type="AlphaFoldDB" id="F4LMX5"/>
<dbReference type="HOGENOM" id="CLU_079292_0_1_12"/>
<evidence type="ECO:0000256" key="7">
    <source>
        <dbReference type="SAM" id="Phobius"/>
    </source>
</evidence>
<reference evidence="10" key="1">
    <citation type="submission" date="2011-04" db="EMBL/GenBank/DDBJ databases">
        <title>The complete genome of Treponema brennaborense DSM 12168.</title>
        <authorList>
            <person name="Lucas S."/>
            <person name="Han J."/>
            <person name="Lapidus A."/>
            <person name="Bruce D."/>
            <person name="Goodwin L."/>
            <person name="Pitluck S."/>
            <person name="Peters L."/>
            <person name="Kyrpides N."/>
            <person name="Mavromatis K."/>
            <person name="Ivanova N."/>
            <person name="Mikhailova N."/>
            <person name="Pagani I."/>
            <person name="Teshima H."/>
            <person name="Detter J.C."/>
            <person name="Tapia R."/>
            <person name="Han C."/>
            <person name="Land M."/>
            <person name="Hauser L."/>
            <person name="Markowitz V."/>
            <person name="Cheng J.-F."/>
            <person name="Hugenholtz P."/>
            <person name="Woyke T."/>
            <person name="Wu D."/>
            <person name="Gronow S."/>
            <person name="Wellnitz S."/>
            <person name="Brambilla E."/>
            <person name="Klenk H.-P."/>
            <person name="Eisen J.A."/>
        </authorList>
    </citation>
    <scope>NUCLEOTIDE SEQUENCE [LARGE SCALE GENOMIC DNA]</scope>
    <source>
        <strain evidence="10">DSM 12168 / CIP 105900 / DD5/3</strain>
    </source>
</reference>
<evidence type="ECO:0000256" key="2">
    <source>
        <dbReference type="ARBA" id="ARBA00009298"/>
    </source>
</evidence>
<dbReference type="Pfam" id="PF02308">
    <property type="entry name" value="MgtC"/>
    <property type="match status" value="1"/>
</dbReference>
<evidence type="ECO:0000259" key="8">
    <source>
        <dbReference type="Pfam" id="PF02308"/>
    </source>
</evidence>
<accession>F4LMX5</accession>
<keyword evidence="3" id="KW-1003">Cell membrane</keyword>
<evidence type="ECO:0000256" key="1">
    <source>
        <dbReference type="ARBA" id="ARBA00004651"/>
    </source>
</evidence>
<dbReference type="GO" id="GO:0005886">
    <property type="term" value="C:plasma membrane"/>
    <property type="evidence" value="ECO:0007669"/>
    <property type="project" value="UniProtKB-SubCell"/>
</dbReference>
<evidence type="ECO:0000256" key="3">
    <source>
        <dbReference type="ARBA" id="ARBA00022475"/>
    </source>
</evidence>
<dbReference type="PANTHER" id="PTHR33778">
    <property type="entry name" value="PROTEIN MGTC"/>
    <property type="match status" value="1"/>
</dbReference>
<dbReference type="RefSeq" id="WP_013757480.1">
    <property type="nucleotide sequence ID" value="NC_015500.1"/>
</dbReference>
<dbReference type="eggNOG" id="COG1285">
    <property type="taxonomic scope" value="Bacteria"/>
</dbReference>
<keyword evidence="5 7" id="KW-1133">Transmembrane helix</keyword>
<dbReference type="InterPro" id="IPR049177">
    <property type="entry name" value="MgtC_SapB_SrpB_YhiD_N"/>
</dbReference>